<protein>
    <submittedName>
        <fullName evidence="1">Uncharacterized protein</fullName>
    </submittedName>
</protein>
<proteinExistence type="predicted"/>
<dbReference type="Proteomes" id="UP000671870">
    <property type="component" value="Segment"/>
</dbReference>
<dbReference type="EMBL" id="MT161387">
    <property type="protein sequence ID" value="QJB22242.1"/>
    <property type="molecule type" value="Genomic_DNA"/>
</dbReference>
<accession>A0A858NQN4</accession>
<reference evidence="1" key="1">
    <citation type="submission" date="2020-03" db="EMBL/GenBank/DDBJ databases">
        <title>Development of an integrated pest management strategy to control Xanthomonas campestris pv. campestris by using bacteriophages.</title>
        <authorList>
            <person name="Fortuna K.J."/>
            <person name="Holtappels D."/>
            <person name="Lavigne R."/>
            <person name="Wagemans J."/>
        </authorList>
    </citation>
    <scope>NUCLEOTIDE SEQUENCE</scope>
</reference>
<name>A0A858NQN4_9CAUD</name>
<sequence length="92" mass="10619">MSWILATNRLTVAINSELQANILRGFIQNKERLAQDAIDEHNRALMELIGRPVLEADAIRRENLMADMFDQKLNEREGKTADQLADEQEKRL</sequence>
<gene>
    <name evidence="1" type="ORF">XccvBFoX7_gp85</name>
</gene>
<evidence type="ECO:0000313" key="2">
    <source>
        <dbReference type="Proteomes" id="UP000671870"/>
    </source>
</evidence>
<evidence type="ECO:0000313" key="1">
    <source>
        <dbReference type="EMBL" id="QJB22242.1"/>
    </source>
</evidence>
<organism evidence="1 2">
    <name type="scientific">Xanthomonas phage FoX7</name>
    <dbReference type="NCBI Taxonomy" id="2723903"/>
    <lineage>
        <taxon>Viruses</taxon>
        <taxon>Duplodnaviria</taxon>
        <taxon>Heunggongvirae</taxon>
        <taxon>Uroviricota</taxon>
        <taxon>Caudoviricetes</taxon>
        <taxon>Lindbergviridae</taxon>
        <taxon>Carpasinavirus</taxon>
        <taxon>Carpasinavirus FoX6</taxon>
        <taxon>Carpasinavirus XcP1</taxon>
    </lineage>
</organism>